<protein>
    <recommendedName>
        <fullName evidence="7">NAD kinase</fullName>
    </recommendedName>
</protein>
<reference evidence="6" key="1">
    <citation type="submission" date="2021-01" db="EMBL/GenBank/DDBJ databases">
        <authorList>
            <person name="Corre E."/>
            <person name="Pelletier E."/>
            <person name="Niang G."/>
            <person name="Scheremetjew M."/>
            <person name="Finn R."/>
            <person name="Kale V."/>
            <person name="Holt S."/>
            <person name="Cochrane G."/>
            <person name="Meng A."/>
            <person name="Brown T."/>
            <person name="Cohen L."/>
        </authorList>
    </citation>
    <scope>NUCLEOTIDE SEQUENCE</scope>
    <source>
        <strain evidence="6">RCC927</strain>
    </source>
</reference>
<gene>
    <name evidence="6" type="ORF">PSIN1315_LOCUS8278</name>
</gene>
<evidence type="ECO:0000256" key="4">
    <source>
        <dbReference type="ARBA" id="ARBA00022857"/>
    </source>
</evidence>
<evidence type="ECO:0000256" key="5">
    <source>
        <dbReference type="ARBA" id="ARBA00023027"/>
    </source>
</evidence>
<dbReference type="Gene3D" id="3.40.50.10330">
    <property type="entry name" value="Probable inorganic polyphosphate/atp-NAD kinase, domain 1"/>
    <property type="match status" value="1"/>
</dbReference>
<dbReference type="FunFam" id="2.60.200.30:FF:000004">
    <property type="entry name" value="NAD kinase 2, chloroplastic"/>
    <property type="match status" value="1"/>
</dbReference>
<dbReference type="InterPro" id="IPR017437">
    <property type="entry name" value="ATP-NAD_kinase_PpnK-typ_C"/>
</dbReference>
<name>A0A7S3FFR7_9VIRI</name>
<dbReference type="PANTHER" id="PTHR20275:SF6">
    <property type="entry name" value="NAD KINASE 2, CHLOROPLASTIC"/>
    <property type="match status" value="1"/>
</dbReference>
<dbReference type="GO" id="GO:0019674">
    <property type="term" value="P:NAD+ metabolic process"/>
    <property type="evidence" value="ECO:0007669"/>
    <property type="project" value="InterPro"/>
</dbReference>
<dbReference type="Gene3D" id="2.60.200.30">
    <property type="entry name" value="Probable inorganic polyphosphate/atp-NAD kinase, domain 2"/>
    <property type="match status" value="1"/>
</dbReference>
<dbReference type="InterPro" id="IPR016064">
    <property type="entry name" value="NAD/diacylglycerol_kinase_sf"/>
</dbReference>
<keyword evidence="3" id="KW-0418">Kinase</keyword>
<sequence>MRVIVEWADFKALHGSLPFLETFAPQVEAASLHRRVDFVLCLGGDGVILHSSQLFAGAAPPVVAFSLGSLGFLANHDFADYARDLTRLIRAAQDGEGVFITLRMRLHCEILRKGKRLPGKVYSVLNEVVVDRGSNPYLSKIECYERGRLITKVQADGVLISTPTGSTAYSVSAGGSMVHPSVPAILFTPICPHSLSFRPVLLPDSAELELRVPDDARDTAWVCFDGKKRQQLQRGDSVTIRMSAHPLPTINKRDQTDDWVASLTECLNWNDRIDQLGVAPPSAQVTANSSSSIRTESWHRQIPLVDK</sequence>
<keyword evidence="5" id="KW-0520">NAD</keyword>
<evidence type="ECO:0000256" key="3">
    <source>
        <dbReference type="ARBA" id="ARBA00022777"/>
    </source>
</evidence>
<evidence type="ECO:0000256" key="2">
    <source>
        <dbReference type="ARBA" id="ARBA00022679"/>
    </source>
</evidence>
<evidence type="ECO:0000313" key="6">
    <source>
        <dbReference type="EMBL" id="CAE0141280.1"/>
    </source>
</evidence>
<dbReference type="Pfam" id="PF01513">
    <property type="entry name" value="NAD_kinase"/>
    <property type="match status" value="1"/>
</dbReference>
<dbReference type="PANTHER" id="PTHR20275">
    <property type="entry name" value="NAD KINASE"/>
    <property type="match status" value="1"/>
</dbReference>
<organism evidence="6">
    <name type="scientific">Prasinoderma singulare</name>
    <dbReference type="NCBI Taxonomy" id="676789"/>
    <lineage>
        <taxon>Eukaryota</taxon>
        <taxon>Viridiplantae</taxon>
        <taxon>Prasinodermophyta</taxon>
        <taxon>Prasinodermophyceae</taxon>
        <taxon>Prasinodermales</taxon>
        <taxon>Prasinodermaceae</taxon>
        <taxon>Prasinoderma</taxon>
    </lineage>
</organism>
<dbReference type="EMBL" id="HBHY01012923">
    <property type="protein sequence ID" value="CAE0141280.1"/>
    <property type="molecule type" value="Transcribed_RNA"/>
</dbReference>
<comment type="similarity">
    <text evidence="1">Belongs to the NAD kinase family.</text>
</comment>
<dbReference type="InterPro" id="IPR002504">
    <property type="entry name" value="NADK"/>
</dbReference>
<dbReference type="InterPro" id="IPR017438">
    <property type="entry name" value="ATP-NAD_kinase_N"/>
</dbReference>
<evidence type="ECO:0008006" key="7">
    <source>
        <dbReference type="Google" id="ProtNLM"/>
    </source>
</evidence>
<dbReference type="HAMAP" id="MF_00361">
    <property type="entry name" value="NAD_kinase"/>
    <property type="match status" value="1"/>
</dbReference>
<keyword evidence="4" id="KW-0521">NADP</keyword>
<dbReference type="SUPFAM" id="SSF111331">
    <property type="entry name" value="NAD kinase/diacylglycerol kinase-like"/>
    <property type="match status" value="1"/>
</dbReference>
<dbReference type="GO" id="GO:0003951">
    <property type="term" value="F:NAD+ kinase activity"/>
    <property type="evidence" value="ECO:0007669"/>
    <property type="project" value="InterPro"/>
</dbReference>
<dbReference type="Pfam" id="PF20143">
    <property type="entry name" value="NAD_kinase_C"/>
    <property type="match status" value="1"/>
</dbReference>
<keyword evidence="2" id="KW-0808">Transferase</keyword>
<proteinExistence type="inferred from homology"/>
<dbReference type="GO" id="GO:0006741">
    <property type="term" value="P:NADP+ biosynthetic process"/>
    <property type="evidence" value="ECO:0007669"/>
    <property type="project" value="InterPro"/>
</dbReference>
<dbReference type="AlphaFoldDB" id="A0A7S3FFR7"/>
<evidence type="ECO:0000256" key="1">
    <source>
        <dbReference type="ARBA" id="ARBA00010995"/>
    </source>
</evidence>
<accession>A0A7S3FFR7</accession>